<dbReference type="Proteomes" id="UP000246464">
    <property type="component" value="Chromosome 6"/>
</dbReference>
<accession>A0A2U9BF48</accession>
<feature type="region of interest" description="Disordered" evidence="1">
    <location>
        <begin position="20"/>
        <end position="45"/>
    </location>
</feature>
<keyword evidence="3" id="KW-1185">Reference proteome</keyword>
<sequence>MAAAITATGSYLKRKKAAPPLRNMGAAATSCSHDTEEDTQEASSLNSLTTSAAIGQLMQLFNI</sequence>
<organism evidence="2 3">
    <name type="scientific">Scophthalmus maximus</name>
    <name type="common">Turbot</name>
    <name type="synonym">Psetta maxima</name>
    <dbReference type="NCBI Taxonomy" id="52904"/>
    <lineage>
        <taxon>Eukaryota</taxon>
        <taxon>Metazoa</taxon>
        <taxon>Chordata</taxon>
        <taxon>Craniata</taxon>
        <taxon>Vertebrata</taxon>
        <taxon>Euteleostomi</taxon>
        <taxon>Actinopterygii</taxon>
        <taxon>Neopterygii</taxon>
        <taxon>Teleostei</taxon>
        <taxon>Neoteleostei</taxon>
        <taxon>Acanthomorphata</taxon>
        <taxon>Carangaria</taxon>
        <taxon>Pleuronectiformes</taxon>
        <taxon>Pleuronectoidei</taxon>
        <taxon>Scophthalmidae</taxon>
        <taxon>Scophthalmus</taxon>
    </lineage>
</organism>
<dbReference type="EMBL" id="CP026248">
    <property type="protein sequence ID" value="AWP02366.1"/>
    <property type="molecule type" value="Genomic_DNA"/>
</dbReference>
<evidence type="ECO:0000256" key="1">
    <source>
        <dbReference type="SAM" id="MobiDB-lite"/>
    </source>
</evidence>
<dbReference type="AlphaFoldDB" id="A0A2U9BF48"/>
<evidence type="ECO:0000313" key="3">
    <source>
        <dbReference type="Proteomes" id="UP000246464"/>
    </source>
</evidence>
<gene>
    <name evidence="2" type="ORF">SMAX5B_013033</name>
</gene>
<name>A0A2U9BF48_SCOMX</name>
<reference evidence="2 3" key="1">
    <citation type="submission" date="2017-12" db="EMBL/GenBank/DDBJ databases">
        <title>Integrating genomic resources of turbot (Scophthalmus maximus) in depth evaluation of genetic and physical mapping variation across individuals.</title>
        <authorList>
            <person name="Martinez P."/>
        </authorList>
    </citation>
    <scope>NUCLEOTIDE SEQUENCE [LARGE SCALE GENOMIC DNA]</scope>
</reference>
<protein>
    <submittedName>
        <fullName evidence="2">Uncharacterized protein</fullName>
    </submittedName>
</protein>
<evidence type="ECO:0000313" key="2">
    <source>
        <dbReference type="EMBL" id="AWP02366.1"/>
    </source>
</evidence>
<proteinExistence type="predicted"/>